<dbReference type="PANTHER" id="PTHR21098">
    <property type="entry name" value="RIBOFLAVIN SYNTHASE ALPHA CHAIN"/>
    <property type="match status" value="1"/>
</dbReference>
<feature type="domain" description="Lumazine-binding" evidence="3">
    <location>
        <begin position="1"/>
        <end position="111"/>
    </location>
</feature>
<feature type="repeat" description="Lumazine-binding" evidence="2">
    <location>
        <begin position="112"/>
        <end position="200"/>
    </location>
</feature>
<dbReference type="InterPro" id="IPR026017">
    <property type="entry name" value="Lumazine-bd_dom"/>
</dbReference>
<dbReference type="PANTHER" id="PTHR21098:SF0">
    <property type="entry name" value="RIBOFLAVIN SYNTHASE"/>
    <property type="match status" value="1"/>
</dbReference>
<evidence type="ECO:0000256" key="1">
    <source>
        <dbReference type="ARBA" id="ARBA00022737"/>
    </source>
</evidence>
<dbReference type="AlphaFoldDB" id="A0A2S7XE32"/>
<protein>
    <recommendedName>
        <fullName evidence="3">Lumazine-binding domain-containing protein</fullName>
    </recommendedName>
</protein>
<evidence type="ECO:0000256" key="2">
    <source>
        <dbReference type="PROSITE-ProRule" id="PRU00524"/>
    </source>
</evidence>
<organism evidence="4 5">
    <name type="scientific">Aliivibrio sifiae</name>
    <dbReference type="NCBI Taxonomy" id="566293"/>
    <lineage>
        <taxon>Bacteria</taxon>
        <taxon>Pseudomonadati</taxon>
        <taxon>Pseudomonadota</taxon>
        <taxon>Gammaproteobacteria</taxon>
        <taxon>Vibrionales</taxon>
        <taxon>Vibrionaceae</taxon>
        <taxon>Aliivibrio</taxon>
    </lineage>
</organism>
<name>A0A2S7XE32_9GAMM</name>
<dbReference type="SMR" id="A0A2S7XE32"/>
<dbReference type="PIRSF" id="PIRSF000498">
    <property type="entry name" value="Riboflavin_syn_A"/>
    <property type="match status" value="1"/>
</dbReference>
<feature type="domain" description="Lumazine-binding" evidence="3">
    <location>
        <begin position="112"/>
        <end position="200"/>
    </location>
</feature>
<evidence type="ECO:0000313" key="5">
    <source>
        <dbReference type="Proteomes" id="UP000239263"/>
    </source>
</evidence>
<comment type="caution">
    <text evidence="4">The sequence shown here is derived from an EMBL/GenBank/DDBJ whole genome shotgun (WGS) entry which is preliminary data.</text>
</comment>
<dbReference type="CDD" id="cd16256">
    <property type="entry name" value="LumP"/>
    <property type="match status" value="1"/>
</dbReference>
<dbReference type="EMBL" id="MSCO01000001">
    <property type="protein sequence ID" value="PQJ89432.1"/>
    <property type="molecule type" value="Genomic_DNA"/>
</dbReference>
<dbReference type="InterPro" id="IPR001783">
    <property type="entry name" value="Lumazine-bd"/>
</dbReference>
<feature type="repeat" description="Lumazine-binding" evidence="2">
    <location>
        <begin position="1"/>
        <end position="111"/>
    </location>
</feature>
<dbReference type="Gene3D" id="2.40.30.20">
    <property type="match status" value="2"/>
</dbReference>
<dbReference type="GO" id="GO:0004746">
    <property type="term" value="F:riboflavin synthase activity"/>
    <property type="evidence" value="ECO:0007669"/>
    <property type="project" value="TreeGrafter"/>
</dbReference>
<dbReference type="SUPFAM" id="SSF63380">
    <property type="entry name" value="Riboflavin synthase domain-like"/>
    <property type="match status" value="2"/>
</dbReference>
<dbReference type="PROSITE" id="PS51177">
    <property type="entry name" value="LUMAZINE_BIND"/>
    <property type="match status" value="2"/>
</dbReference>
<reference evidence="4 5" key="1">
    <citation type="submission" date="2016-12" db="EMBL/GenBank/DDBJ databases">
        <title>Diversity of luminous bacteria.</title>
        <authorList>
            <person name="Yoshizawa S."/>
            <person name="Kogure K."/>
        </authorList>
    </citation>
    <scope>NUCLEOTIDE SEQUENCE [LARGE SCALE GENOMIC DNA]</scope>
    <source>
        <strain evidence="4 5">ATCC 33715</strain>
    </source>
</reference>
<evidence type="ECO:0000313" key="4">
    <source>
        <dbReference type="EMBL" id="PQJ89432.1"/>
    </source>
</evidence>
<gene>
    <name evidence="4" type="ORF">BTO22_07470</name>
</gene>
<sequence>MFKGNVQGVGTVENIDKGAKFQSLHGVSLLPIDADLQSHDIIFPEDILEGVTSGELIAINGVRLTVVHTDKSIVRFDINDALELTTLGQLKVGDKVNIEKSFKFGDMTGGRSLSGIVTGVADIVEFIEKENNRQIWIEAPEHLTEFLVEKKYIGVDGVYLVIDAIENNRFCINLLLETDMRWYKKGSKVNIEIPDIAGNW</sequence>
<evidence type="ECO:0000259" key="3">
    <source>
        <dbReference type="PROSITE" id="PS51177"/>
    </source>
</evidence>
<accession>A0A2S7XE32</accession>
<dbReference type="Pfam" id="PF00677">
    <property type="entry name" value="Lum_binding"/>
    <property type="match status" value="2"/>
</dbReference>
<dbReference type="Proteomes" id="UP000239263">
    <property type="component" value="Unassembled WGS sequence"/>
</dbReference>
<dbReference type="InterPro" id="IPR023366">
    <property type="entry name" value="ATP_synth_asu-like_sf"/>
</dbReference>
<dbReference type="InterPro" id="IPR017938">
    <property type="entry name" value="Riboflavin_synthase-like_b-brl"/>
</dbReference>
<proteinExistence type="predicted"/>
<dbReference type="RefSeq" id="WP_105054954.1">
    <property type="nucleotide sequence ID" value="NZ_CAWNRT010000001.1"/>
</dbReference>
<dbReference type="OrthoDB" id="9788537at2"/>
<keyword evidence="1" id="KW-0677">Repeat</keyword>
<dbReference type="GO" id="GO:0009231">
    <property type="term" value="P:riboflavin biosynthetic process"/>
    <property type="evidence" value="ECO:0007669"/>
    <property type="project" value="TreeGrafter"/>
</dbReference>